<evidence type="ECO:0000259" key="4">
    <source>
        <dbReference type="SMART" id="SM00906"/>
    </source>
</evidence>
<dbReference type="Proteomes" id="UP000054538">
    <property type="component" value="Unassembled WGS sequence"/>
</dbReference>
<feature type="compositionally biased region" description="Low complexity" evidence="3">
    <location>
        <begin position="874"/>
        <end position="888"/>
    </location>
</feature>
<evidence type="ECO:0000256" key="3">
    <source>
        <dbReference type="SAM" id="MobiDB-lite"/>
    </source>
</evidence>
<dbReference type="InParanoid" id="A0A0D0EAJ6"/>
<keyword evidence="2" id="KW-0539">Nucleus</keyword>
<evidence type="ECO:0000313" key="6">
    <source>
        <dbReference type="Proteomes" id="UP000054538"/>
    </source>
</evidence>
<dbReference type="PANTHER" id="PTHR46910:SF1">
    <property type="entry name" value="MISCELLANEOUS ZN(II)2CYS6 TRANSCRIPTION FACTOR (EUROFUNG)-RELATED"/>
    <property type="match status" value="1"/>
</dbReference>
<feature type="region of interest" description="Disordered" evidence="3">
    <location>
        <begin position="767"/>
        <end position="797"/>
    </location>
</feature>
<dbReference type="CDD" id="cd00067">
    <property type="entry name" value="GAL4"/>
    <property type="match status" value="1"/>
</dbReference>
<dbReference type="SMART" id="SM00906">
    <property type="entry name" value="Fungal_trans"/>
    <property type="match status" value="1"/>
</dbReference>
<dbReference type="HOGENOM" id="CLU_007406_0_0_1"/>
<dbReference type="Gene3D" id="4.10.240.10">
    <property type="entry name" value="Zn(2)-C6 fungal-type DNA-binding domain"/>
    <property type="match status" value="1"/>
</dbReference>
<protein>
    <recommendedName>
        <fullName evidence="4">Xylanolytic transcriptional activator regulatory domain-containing protein</fullName>
    </recommendedName>
</protein>
<organism evidence="5 6">
    <name type="scientific">Paxillus rubicundulus Ve08.2h10</name>
    <dbReference type="NCBI Taxonomy" id="930991"/>
    <lineage>
        <taxon>Eukaryota</taxon>
        <taxon>Fungi</taxon>
        <taxon>Dikarya</taxon>
        <taxon>Basidiomycota</taxon>
        <taxon>Agaricomycotina</taxon>
        <taxon>Agaricomycetes</taxon>
        <taxon>Agaricomycetidae</taxon>
        <taxon>Boletales</taxon>
        <taxon>Paxilineae</taxon>
        <taxon>Paxillaceae</taxon>
        <taxon>Paxillus</taxon>
    </lineage>
</organism>
<feature type="region of interest" description="Disordered" evidence="3">
    <location>
        <begin position="1036"/>
        <end position="1059"/>
    </location>
</feature>
<dbReference type="Pfam" id="PF00172">
    <property type="entry name" value="Zn_clus"/>
    <property type="match status" value="1"/>
</dbReference>
<dbReference type="InterPro" id="IPR007219">
    <property type="entry name" value="XnlR_reg_dom"/>
</dbReference>
<name>A0A0D0EAJ6_9AGAM</name>
<evidence type="ECO:0000313" key="5">
    <source>
        <dbReference type="EMBL" id="KIL00390.1"/>
    </source>
</evidence>
<reference evidence="5 6" key="1">
    <citation type="submission" date="2014-04" db="EMBL/GenBank/DDBJ databases">
        <authorList>
            <consortium name="DOE Joint Genome Institute"/>
            <person name="Kuo A."/>
            <person name="Kohler A."/>
            <person name="Jargeat P."/>
            <person name="Nagy L.G."/>
            <person name="Floudas D."/>
            <person name="Copeland A."/>
            <person name="Barry K.W."/>
            <person name="Cichocki N."/>
            <person name="Veneault-Fourrey C."/>
            <person name="LaButti K."/>
            <person name="Lindquist E.A."/>
            <person name="Lipzen A."/>
            <person name="Lundell T."/>
            <person name="Morin E."/>
            <person name="Murat C."/>
            <person name="Sun H."/>
            <person name="Tunlid A."/>
            <person name="Henrissat B."/>
            <person name="Grigoriev I.V."/>
            <person name="Hibbett D.S."/>
            <person name="Martin F."/>
            <person name="Nordberg H.P."/>
            <person name="Cantor M.N."/>
            <person name="Hua S.X."/>
        </authorList>
    </citation>
    <scope>NUCLEOTIDE SEQUENCE [LARGE SCALE GENOMIC DNA]</scope>
    <source>
        <strain evidence="5 6">Ve08.2h10</strain>
    </source>
</reference>
<feature type="region of interest" description="Disordered" evidence="3">
    <location>
        <begin position="822"/>
        <end position="897"/>
    </location>
</feature>
<reference evidence="6" key="2">
    <citation type="submission" date="2015-01" db="EMBL/GenBank/DDBJ databases">
        <title>Evolutionary Origins and Diversification of the Mycorrhizal Mutualists.</title>
        <authorList>
            <consortium name="DOE Joint Genome Institute"/>
            <consortium name="Mycorrhizal Genomics Consortium"/>
            <person name="Kohler A."/>
            <person name="Kuo A."/>
            <person name="Nagy L.G."/>
            <person name="Floudas D."/>
            <person name="Copeland A."/>
            <person name="Barry K.W."/>
            <person name="Cichocki N."/>
            <person name="Veneault-Fourrey C."/>
            <person name="LaButti K."/>
            <person name="Lindquist E.A."/>
            <person name="Lipzen A."/>
            <person name="Lundell T."/>
            <person name="Morin E."/>
            <person name="Murat C."/>
            <person name="Riley R."/>
            <person name="Ohm R."/>
            <person name="Sun H."/>
            <person name="Tunlid A."/>
            <person name="Henrissat B."/>
            <person name="Grigoriev I.V."/>
            <person name="Hibbett D.S."/>
            <person name="Martin F."/>
        </authorList>
    </citation>
    <scope>NUCLEOTIDE SEQUENCE [LARGE SCALE GENOMIC DNA]</scope>
    <source>
        <strain evidence="6">Ve08.2h10</strain>
    </source>
</reference>
<dbReference type="Pfam" id="PF04082">
    <property type="entry name" value="Fungal_trans"/>
    <property type="match status" value="1"/>
</dbReference>
<evidence type="ECO:0000256" key="2">
    <source>
        <dbReference type="ARBA" id="ARBA00023242"/>
    </source>
</evidence>
<keyword evidence="6" id="KW-1185">Reference proteome</keyword>
<dbReference type="AlphaFoldDB" id="A0A0D0EAJ6"/>
<feature type="region of interest" description="Disordered" evidence="3">
    <location>
        <begin position="178"/>
        <end position="234"/>
    </location>
</feature>
<dbReference type="OrthoDB" id="434771at2759"/>
<feature type="compositionally biased region" description="Polar residues" evidence="3">
    <location>
        <begin position="183"/>
        <end position="195"/>
    </location>
</feature>
<dbReference type="STRING" id="930991.A0A0D0EAJ6"/>
<dbReference type="CDD" id="cd12148">
    <property type="entry name" value="fungal_TF_MHR"/>
    <property type="match status" value="1"/>
</dbReference>
<dbReference type="EMBL" id="KN824835">
    <property type="protein sequence ID" value="KIL00390.1"/>
    <property type="molecule type" value="Genomic_DNA"/>
</dbReference>
<dbReference type="PANTHER" id="PTHR46910">
    <property type="entry name" value="TRANSCRIPTION FACTOR PDR1"/>
    <property type="match status" value="1"/>
</dbReference>
<evidence type="ECO:0000256" key="1">
    <source>
        <dbReference type="ARBA" id="ARBA00022723"/>
    </source>
</evidence>
<feature type="domain" description="Xylanolytic transcriptional activator regulatory" evidence="4">
    <location>
        <begin position="439"/>
        <end position="512"/>
    </location>
</feature>
<keyword evidence="1" id="KW-0479">Metal-binding</keyword>
<dbReference type="InterPro" id="IPR001138">
    <property type="entry name" value="Zn2Cys6_DnaBD"/>
</dbReference>
<sequence>MDWLSHPWYRADPTAVRRYLEAIRPQGHQSQAQGSPKRMVQTEDLYSMTHQSKKKRIEDDALAADAGTKPVQLQRRRVWRACESCRCAPLPLPPHPSCLGRRKKINYIHTRRKKIKCDGCEPTCAQCQSSGSQCTWLQTKDRAALSRHYVQELEARLLHMESLFSQITPVLEQLGPSLGLQPTAGSSTTPGNTEGSLPPASAVLQAMSSKAAADTCTEDSSSPESSEIKMEDDVSESFGQLALDEHGHLRWMGGSSTMSLIQSFRTLTTNPLHRVSPMEEDPRAPGPSVNKLYFPASIFFGKIRALPGAEEVEYPDEDLCDKLVEAYFERFHFLMPILDKPLFMVKYRHLMGRRGDTSFIQAEAAFISVVFAVFACAARLVNDSRLTGDRPDDGGMGMVYYERALILHYISHACIQVSHVQSLILMSSFLCSLNCLPQAWLLVGQAVRSAQDLGLHRSPRRLAISSIDRETRRKIWWGVYCLDRMLALALGRPLGIEDADCDVEFPVDVDDEVLPEYFSGVNISQKSPPLMSGTIALATLYQIAGRVLRQVYAIDNCKEVLEPEKSVELQRSVETLDLELTRWFDDLPASFKNTSTSDKHISMAAVLCSHYYSVVTTLHRNFLPVRRDQPIAPKSTARAVLSARLCIRLAPTINNAVPPSHHLAFYIQHLFSSAVVILLYAMHSPDPKAAATAMDEAKGCLPTIESWEGHWPGARKCKELLTELTNTADEAIRKASNEIGQNPGMTMAQNIAPATLERRRSLVALSSSGPLNRSIKMKPRKISRSRDPSSTRRPLVTSQYRVDCKADMRSLMMLADISWTAAQRNRSTSRKRGHDESEGVAGSSLAAYSGVFSSPQSMGGKSSPHSSPASVNLPSPSTSTMETTQQQEGSPHLVGASTYNYTGAPLSPLHVPSPHDYGMYHSPLASASGHQWDANSGERRTIDMYASGSQPSSLPYATYEHHPSRIDPSWYNGSSDRGYTTLSSTPPTSAFPAPGLPFLGLDYIRNYNSNGYSASGEQDSLWQTFDAGAFGIDPELPFTFGESPSELHEGQQSPSRSHP</sequence>
<accession>A0A0D0EAJ6</accession>
<dbReference type="InterPro" id="IPR050987">
    <property type="entry name" value="AtrR-like"/>
</dbReference>
<dbReference type="GO" id="GO:0006351">
    <property type="term" value="P:DNA-templated transcription"/>
    <property type="evidence" value="ECO:0007669"/>
    <property type="project" value="InterPro"/>
</dbReference>
<dbReference type="GO" id="GO:0000981">
    <property type="term" value="F:DNA-binding transcription factor activity, RNA polymerase II-specific"/>
    <property type="evidence" value="ECO:0007669"/>
    <property type="project" value="InterPro"/>
</dbReference>
<dbReference type="GO" id="GO:0008270">
    <property type="term" value="F:zinc ion binding"/>
    <property type="evidence" value="ECO:0007669"/>
    <property type="project" value="InterPro"/>
</dbReference>
<gene>
    <name evidence="5" type="ORF">PAXRUDRAFT_253538</name>
</gene>
<feature type="compositionally biased region" description="Polar residues" evidence="3">
    <location>
        <begin position="1050"/>
        <end position="1059"/>
    </location>
</feature>
<proteinExistence type="predicted"/>
<dbReference type="InterPro" id="IPR036864">
    <property type="entry name" value="Zn2-C6_fun-type_DNA-bd_sf"/>
</dbReference>
<feature type="compositionally biased region" description="Polar residues" evidence="3">
    <location>
        <begin position="851"/>
        <end position="873"/>
    </location>
</feature>
<dbReference type="GO" id="GO:0003677">
    <property type="term" value="F:DNA binding"/>
    <property type="evidence" value="ECO:0007669"/>
    <property type="project" value="InterPro"/>
</dbReference>